<feature type="domain" description="Hydroxymethylglutaryl-coenzyme A synthase N-terminal" evidence="5">
    <location>
        <begin position="7"/>
        <end position="170"/>
    </location>
</feature>
<accession>A0A2A9EG03</accession>
<dbReference type="EMBL" id="PDJH01000001">
    <property type="protein sequence ID" value="PFG37182.1"/>
    <property type="molecule type" value="Genomic_DNA"/>
</dbReference>
<feature type="binding site" evidence="4">
    <location>
        <position position="34"/>
    </location>
    <ligand>
        <name>(3S)-3-hydroxy-3-methylglutaryl-CoA</name>
        <dbReference type="ChEBI" id="CHEBI:43074"/>
    </ligand>
</feature>
<dbReference type="Gene3D" id="3.40.47.10">
    <property type="match status" value="2"/>
</dbReference>
<dbReference type="InterPro" id="IPR016039">
    <property type="entry name" value="Thiolase-like"/>
</dbReference>
<dbReference type="InterPro" id="IPR013528">
    <property type="entry name" value="HMG_CoA_synth_N"/>
</dbReference>
<feature type="active site" description="Proton donor/acceptor" evidence="3">
    <location>
        <position position="84"/>
    </location>
</feature>
<evidence type="ECO:0000256" key="4">
    <source>
        <dbReference type="PIRSR" id="PIRSR611554-2"/>
    </source>
</evidence>
<feature type="active site" description="Acyl-thioester intermediate" evidence="3">
    <location>
        <position position="116"/>
    </location>
</feature>
<evidence type="ECO:0000256" key="2">
    <source>
        <dbReference type="ARBA" id="ARBA00022679"/>
    </source>
</evidence>
<reference evidence="7 8" key="1">
    <citation type="submission" date="2017-10" db="EMBL/GenBank/DDBJ databases">
        <title>Sequencing the genomes of 1000 actinobacteria strains.</title>
        <authorList>
            <person name="Klenk H.-P."/>
        </authorList>
    </citation>
    <scope>NUCLEOTIDE SEQUENCE [LARGE SCALE GENOMIC DNA]</scope>
    <source>
        <strain evidence="7 8">DSM 21574</strain>
    </source>
</reference>
<dbReference type="PANTHER" id="PTHR43323">
    <property type="entry name" value="3-HYDROXY-3-METHYLGLUTARYL COENZYME A SYNTHASE"/>
    <property type="match status" value="1"/>
</dbReference>
<dbReference type="InterPro" id="IPR013746">
    <property type="entry name" value="HMG_CoA_synt_C_dom"/>
</dbReference>
<organism evidence="7 8">
    <name type="scientific">Flavimobilis soli</name>
    <dbReference type="NCBI Taxonomy" id="442709"/>
    <lineage>
        <taxon>Bacteria</taxon>
        <taxon>Bacillati</taxon>
        <taxon>Actinomycetota</taxon>
        <taxon>Actinomycetes</taxon>
        <taxon>Micrococcales</taxon>
        <taxon>Jonesiaceae</taxon>
        <taxon>Flavimobilis</taxon>
    </lineage>
</organism>
<dbReference type="Pfam" id="PF01154">
    <property type="entry name" value="HMG_CoA_synt_N"/>
    <property type="match status" value="1"/>
</dbReference>
<sequence>MTATAPQIGLIDLSVATGHHVVSLTDLAVATGVDPAKYHVGIGQDEMSLLAPDEDIVTMAATAAAPIIERHGTSKIRTVLFATESGIDQSKAAGVYVHQLLGLPSGCRVVEMKQACYSATAGLQAALGMVARNPDEQVLLIASDNARYDVDSAAEATQGAGAVAMLIGADPALLAIEPVTGVHTADVDDFWRPNDRSTAVVDGRLSVTAYVDSLLGAWDDYQARGGVAAEEIDRFCLHQPFTRMAAKAFAQLSNHTGVTRDDTVISSTFTYNRRIGNSYTASLYFALASVLDNEADVAGRRIGFFSYGSGSVGELFTAVVQPGYRKALRPGAVTAQLDARVPVDVPEYRRIHAAAELASDVDVKTPHVTAAPFRFAGIVGRARRYERNS</sequence>
<proteinExistence type="inferred from homology"/>
<dbReference type="GO" id="GO:0004421">
    <property type="term" value="F:hydroxymethylglutaryl-CoA synthase activity"/>
    <property type="evidence" value="ECO:0007669"/>
    <property type="project" value="InterPro"/>
</dbReference>
<dbReference type="Pfam" id="PF08540">
    <property type="entry name" value="HMG_CoA_synt_C"/>
    <property type="match status" value="2"/>
</dbReference>
<keyword evidence="2" id="KW-0808">Transferase</keyword>
<dbReference type="NCBIfam" id="TIGR01835">
    <property type="entry name" value="HMG-CoA-S_prok"/>
    <property type="match status" value="1"/>
</dbReference>
<feature type="active site" description="Proton donor/acceptor" evidence="3">
    <location>
        <position position="238"/>
    </location>
</feature>
<evidence type="ECO:0000259" key="6">
    <source>
        <dbReference type="Pfam" id="PF08540"/>
    </source>
</evidence>
<evidence type="ECO:0000313" key="7">
    <source>
        <dbReference type="EMBL" id="PFG37182.1"/>
    </source>
</evidence>
<gene>
    <name evidence="7" type="ORF">ATL41_1933</name>
</gene>
<dbReference type="RefSeq" id="WP_245854735.1">
    <property type="nucleotide sequence ID" value="NZ_PDJH01000001.1"/>
</dbReference>
<keyword evidence="8" id="KW-1185">Reference proteome</keyword>
<evidence type="ECO:0000256" key="3">
    <source>
        <dbReference type="PIRSR" id="PIRSR611554-1"/>
    </source>
</evidence>
<comment type="caution">
    <text evidence="7">The sequence shown here is derived from an EMBL/GenBank/DDBJ whole genome shotgun (WGS) entry which is preliminary data.</text>
</comment>
<dbReference type="PANTHER" id="PTHR43323:SF2">
    <property type="entry name" value="HYDROXYMETHYLGLUTARYL-COA SYNTHASE"/>
    <property type="match status" value="1"/>
</dbReference>
<dbReference type="Proteomes" id="UP000221394">
    <property type="component" value="Unassembled WGS sequence"/>
</dbReference>
<evidence type="ECO:0000256" key="1">
    <source>
        <dbReference type="ARBA" id="ARBA00007061"/>
    </source>
</evidence>
<feature type="binding site" evidence="4">
    <location>
        <position position="148"/>
    </location>
    <ligand>
        <name>substrate</name>
    </ligand>
</feature>
<dbReference type="CDD" id="cd00827">
    <property type="entry name" value="init_cond_enzymes"/>
    <property type="match status" value="1"/>
</dbReference>
<dbReference type="SUPFAM" id="SSF53901">
    <property type="entry name" value="Thiolase-like"/>
    <property type="match status" value="2"/>
</dbReference>
<feature type="binding site" evidence="4">
    <location>
        <position position="277"/>
    </location>
    <ligand>
        <name>(3S)-3-hydroxy-3-methylglutaryl-CoA</name>
        <dbReference type="ChEBI" id="CHEBI:43074"/>
    </ligand>
</feature>
<dbReference type="AlphaFoldDB" id="A0A2A9EG03"/>
<evidence type="ECO:0000313" key="8">
    <source>
        <dbReference type="Proteomes" id="UP000221394"/>
    </source>
</evidence>
<feature type="domain" description="Hydroxymethylglutaryl-coenzyme A synthase C-terminal" evidence="6">
    <location>
        <begin position="266"/>
        <end position="326"/>
    </location>
</feature>
<comment type="similarity">
    <text evidence="1">Belongs to the thiolase-like superfamily. HMG-CoA synthase family.</text>
</comment>
<dbReference type="GO" id="GO:0006084">
    <property type="term" value="P:acetyl-CoA metabolic process"/>
    <property type="evidence" value="ECO:0007669"/>
    <property type="project" value="InterPro"/>
</dbReference>
<protein>
    <submittedName>
        <fullName evidence="7">Hydroxymethylglutaryl-CoA synthase</fullName>
    </submittedName>
</protein>
<feature type="binding site" evidence="4">
    <location>
        <position position="247"/>
    </location>
    <ligand>
        <name>(3S)-3-hydroxy-3-methylglutaryl-CoA</name>
        <dbReference type="ChEBI" id="CHEBI:43074"/>
    </ligand>
</feature>
<dbReference type="InterPro" id="IPR011554">
    <property type="entry name" value="HMG_CoA_synthase_prok"/>
</dbReference>
<feature type="domain" description="Hydroxymethylglutaryl-coenzyme A synthase C-terminal" evidence="6">
    <location>
        <begin position="179"/>
        <end position="253"/>
    </location>
</feature>
<evidence type="ECO:0000259" key="5">
    <source>
        <dbReference type="Pfam" id="PF01154"/>
    </source>
</evidence>
<name>A0A2A9EG03_9MICO</name>